<dbReference type="SUPFAM" id="SSF56300">
    <property type="entry name" value="Metallo-dependent phosphatases"/>
    <property type="match status" value="1"/>
</dbReference>
<keyword evidence="4" id="KW-0472">Membrane</keyword>
<dbReference type="InterPro" id="IPR043461">
    <property type="entry name" value="LpxH-like"/>
</dbReference>
<evidence type="ECO:0000259" key="6">
    <source>
        <dbReference type="Pfam" id="PF00149"/>
    </source>
</evidence>
<dbReference type="InterPro" id="IPR029052">
    <property type="entry name" value="Metallo-depent_PP-like"/>
</dbReference>
<dbReference type="RefSeq" id="WP_422919693.1">
    <property type="nucleotide sequence ID" value="NZ_JAMZEJ010000005.1"/>
</dbReference>
<dbReference type="InterPro" id="IPR004843">
    <property type="entry name" value="Calcineurin-like_PHP"/>
</dbReference>
<accession>A0ABT1VZZ6</accession>
<sequence>MVRFPGAVAPIRCRSVFLSDVHLGTRGSRAYFLADFLRHVSCDKLFLVGDIIDGWRLRRSWYWDADHDEVLRLILRMARSGTEITYIPGNHDEMFRAWLPLQLEIAGIRLREDAEHVTADGKRLLVMHGDAFDSVVRYAPFLALLGDRAYGATLVVNRWVNVARRKLGLPYRSLSAWAKRQVKGAVKAIDRFETALAAEARRRGLDGVICGHIHHAEMRDLGGVLYINDGDWVESCTALLEHPDGRLELIDWAEQRRLSFAETRRRDGQSRPVGQAVPC</sequence>
<comment type="caution">
    <text evidence="7">The sequence shown here is derived from an EMBL/GenBank/DDBJ whole genome shotgun (WGS) entry which is preliminary data.</text>
</comment>
<keyword evidence="2" id="KW-0997">Cell inner membrane</keyword>
<dbReference type="EMBL" id="JAMZEJ010000005">
    <property type="protein sequence ID" value="MCQ8240945.1"/>
    <property type="molecule type" value="Genomic_DNA"/>
</dbReference>
<proteinExistence type="predicted"/>
<evidence type="ECO:0000256" key="5">
    <source>
        <dbReference type="ARBA" id="ARBA00023211"/>
    </source>
</evidence>
<dbReference type="PANTHER" id="PTHR34990">
    <property type="entry name" value="UDP-2,3-DIACYLGLUCOSAMINE HYDROLASE-RELATED"/>
    <property type="match status" value="1"/>
</dbReference>
<evidence type="ECO:0000313" key="8">
    <source>
        <dbReference type="Proteomes" id="UP001524547"/>
    </source>
</evidence>
<protein>
    <submittedName>
        <fullName evidence="7">UDP-2,3-diacylglucosamine diphosphatase</fullName>
    </submittedName>
</protein>
<organism evidence="7 8">
    <name type="scientific">Rhizosaccharibacter radicis</name>
    <dbReference type="NCBI Taxonomy" id="2782605"/>
    <lineage>
        <taxon>Bacteria</taxon>
        <taxon>Pseudomonadati</taxon>
        <taxon>Pseudomonadota</taxon>
        <taxon>Alphaproteobacteria</taxon>
        <taxon>Acetobacterales</taxon>
        <taxon>Acetobacteraceae</taxon>
        <taxon>Rhizosaccharibacter</taxon>
    </lineage>
</organism>
<reference evidence="7 8" key="1">
    <citation type="submission" date="2022-06" db="EMBL/GenBank/DDBJ databases">
        <title>Rhizosaccharibacter gen. nov. sp. nov. KSS12, endophytic bacteria isolated from sugarcane.</title>
        <authorList>
            <person name="Pitiwittayakul N."/>
        </authorList>
    </citation>
    <scope>NUCLEOTIDE SEQUENCE [LARGE SCALE GENOMIC DNA]</scope>
    <source>
        <strain evidence="7 8">KSS12</strain>
    </source>
</reference>
<dbReference type="CDD" id="cd07398">
    <property type="entry name" value="MPP_YbbF-LpxH"/>
    <property type="match status" value="1"/>
</dbReference>
<name>A0ABT1VZZ6_9PROT</name>
<dbReference type="PANTHER" id="PTHR34990:SF2">
    <property type="entry name" value="BLL8164 PROTEIN"/>
    <property type="match status" value="1"/>
</dbReference>
<dbReference type="Pfam" id="PF00149">
    <property type="entry name" value="Metallophos"/>
    <property type="match status" value="1"/>
</dbReference>
<evidence type="ECO:0000256" key="4">
    <source>
        <dbReference type="ARBA" id="ARBA00023136"/>
    </source>
</evidence>
<keyword evidence="8" id="KW-1185">Reference proteome</keyword>
<keyword evidence="5" id="KW-0464">Manganese</keyword>
<evidence type="ECO:0000256" key="3">
    <source>
        <dbReference type="ARBA" id="ARBA00022723"/>
    </source>
</evidence>
<dbReference type="Gene3D" id="3.60.21.10">
    <property type="match status" value="1"/>
</dbReference>
<gene>
    <name evidence="7" type="ORF">NFI88_08865</name>
</gene>
<evidence type="ECO:0000256" key="1">
    <source>
        <dbReference type="ARBA" id="ARBA00022475"/>
    </source>
</evidence>
<keyword evidence="1" id="KW-1003">Cell membrane</keyword>
<dbReference type="Proteomes" id="UP001524547">
    <property type="component" value="Unassembled WGS sequence"/>
</dbReference>
<feature type="domain" description="Calcineurin-like phosphoesterase" evidence="6">
    <location>
        <begin position="16"/>
        <end position="215"/>
    </location>
</feature>
<evidence type="ECO:0000256" key="2">
    <source>
        <dbReference type="ARBA" id="ARBA00022519"/>
    </source>
</evidence>
<evidence type="ECO:0000313" key="7">
    <source>
        <dbReference type="EMBL" id="MCQ8240945.1"/>
    </source>
</evidence>
<keyword evidence="3" id="KW-0479">Metal-binding</keyword>